<dbReference type="InterPro" id="IPR013087">
    <property type="entry name" value="Znf_C2H2_type"/>
</dbReference>
<dbReference type="PANTHER" id="PTHR23235">
    <property type="entry name" value="KRUEPPEL-LIKE TRANSCRIPTION FACTOR"/>
    <property type="match status" value="1"/>
</dbReference>
<feature type="domain" description="C2H2-type" evidence="7">
    <location>
        <begin position="215"/>
        <end position="242"/>
    </location>
</feature>
<feature type="domain" description="C2H2-type" evidence="7">
    <location>
        <begin position="183"/>
        <end position="211"/>
    </location>
</feature>
<dbReference type="SMART" id="SM00355">
    <property type="entry name" value="ZnF_C2H2"/>
    <property type="match status" value="10"/>
</dbReference>
<dbReference type="GO" id="GO:0000981">
    <property type="term" value="F:DNA-binding transcription factor activity, RNA polymerase II-specific"/>
    <property type="evidence" value="ECO:0007669"/>
    <property type="project" value="TreeGrafter"/>
</dbReference>
<feature type="domain" description="C2H2-type" evidence="7">
    <location>
        <begin position="379"/>
        <end position="407"/>
    </location>
</feature>
<dbReference type="OrthoDB" id="3156061at2759"/>
<dbReference type="Pfam" id="PF00096">
    <property type="entry name" value="zf-C2H2"/>
    <property type="match status" value="4"/>
</dbReference>
<dbReference type="Proteomes" id="UP000677054">
    <property type="component" value="Unassembled WGS sequence"/>
</dbReference>
<evidence type="ECO:0000256" key="5">
    <source>
        <dbReference type="PROSITE-ProRule" id="PRU00042"/>
    </source>
</evidence>
<keyword evidence="4" id="KW-0862">Zinc</keyword>
<gene>
    <name evidence="8" type="ORF">DSTB1V02_LOCUS8899</name>
</gene>
<evidence type="ECO:0000256" key="2">
    <source>
        <dbReference type="ARBA" id="ARBA00022737"/>
    </source>
</evidence>
<dbReference type="FunFam" id="3.30.160.60:FF:000100">
    <property type="entry name" value="Zinc finger 45-like"/>
    <property type="match status" value="1"/>
</dbReference>
<accession>A0A7R9A864</accession>
<keyword evidence="1" id="KW-0479">Metal-binding</keyword>
<dbReference type="FunFam" id="3.30.160.60:FF:000446">
    <property type="entry name" value="Zinc finger protein"/>
    <property type="match status" value="1"/>
</dbReference>
<evidence type="ECO:0000256" key="6">
    <source>
        <dbReference type="SAM" id="MobiDB-lite"/>
    </source>
</evidence>
<dbReference type="GO" id="GO:0000978">
    <property type="term" value="F:RNA polymerase II cis-regulatory region sequence-specific DNA binding"/>
    <property type="evidence" value="ECO:0007669"/>
    <property type="project" value="TreeGrafter"/>
</dbReference>
<evidence type="ECO:0000313" key="9">
    <source>
        <dbReference type="Proteomes" id="UP000677054"/>
    </source>
</evidence>
<dbReference type="GO" id="GO:0005634">
    <property type="term" value="C:nucleus"/>
    <property type="evidence" value="ECO:0007669"/>
    <property type="project" value="UniProtKB-ARBA"/>
</dbReference>
<dbReference type="FunFam" id="3.30.160.60:FF:002343">
    <property type="entry name" value="Zinc finger protein 33A"/>
    <property type="match status" value="1"/>
</dbReference>
<evidence type="ECO:0000256" key="3">
    <source>
        <dbReference type="ARBA" id="ARBA00022771"/>
    </source>
</evidence>
<sequence>SRGAMKKIQPATMLKKSGAWICFNGSTRNTIIPKDSFRIQWQCDKCGETFLQKLELRKHKLQHRRDTEKSKLPDVKSSHDCAKDMSSEPNSQSAVGTVTGPRLSRSKTVTPQSCSNESSACESMKSSKVNTASPISPTKKEEKCTSINEAKHECTNCGKSFRFPSHLIIHRRNHEREKLKPKVKCQPCRKTFTTQAALSRHKKVTHEESKKNKKFVCMVCNTVLQNSSTLVRHMISHSGMKQHTCDICSSKKDNVRNHIISIHYQVKRHTCPVCHQSFKGHLSNHMRIHSKEKPYECAHCKVSFCQKSQLLVHLRIHTGEKPYSCSTCGKSFAHSSVWKAHERKHTGVRPYSCQLCPSQFVQLPHLKKHMRRIHSQHPYLCMDCKSSFQKRRELEDHISLQHKKKAEAGDGSNLDIELGNNITSDLVKSRVKKFTPTIMESTVGGTCEKRDNQPKNPTTPIKGLDPVRIGRLCLLRELVGGLMKKITSMEDLQELGYGVVDIDEVLEKSLLAAGFPISENKDVLSRLEENIIALLRWTIPKRFQKYLEQKHNSVELILKELTS</sequence>
<name>A0A7R9A864_9CRUS</name>
<dbReference type="InterPro" id="IPR036236">
    <property type="entry name" value="Znf_C2H2_sf"/>
</dbReference>
<feature type="region of interest" description="Disordered" evidence="6">
    <location>
        <begin position="61"/>
        <end position="115"/>
    </location>
</feature>
<dbReference type="SUPFAM" id="SSF57667">
    <property type="entry name" value="beta-beta-alpha zinc fingers"/>
    <property type="match status" value="4"/>
</dbReference>
<feature type="non-terminal residue" evidence="8">
    <location>
        <position position="563"/>
    </location>
</feature>
<feature type="compositionally biased region" description="Basic and acidic residues" evidence="6">
    <location>
        <begin position="64"/>
        <end position="86"/>
    </location>
</feature>
<dbReference type="PANTHER" id="PTHR23235:SF120">
    <property type="entry name" value="KRUPPEL-LIKE FACTOR 15"/>
    <property type="match status" value="1"/>
</dbReference>
<feature type="compositionally biased region" description="Polar residues" evidence="6">
    <location>
        <begin position="106"/>
        <end position="115"/>
    </location>
</feature>
<feature type="domain" description="C2H2-type" evidence="7">
    <location>
        <begin position="323"/>
        <end position="350"/>
    </location>
</feature>
<keyword evidence="2" id="KW-0677">Repeat</keyword>
<keyword evidence="9" id="KW-1185">Reference proteome</keyword>
<feature type="domain" description="C2H2-type" evidence="7">
    <location>
        <begin position="295"/>
        <end position="322"/>
    </location>
</feature>
<dbReference type="EMBL" id="CAJPEV010002139">
    <property type="protein sequence ID" value="CAG0895819.1"/>
    <property type="molecule type" value="Genomic_DNA"/>
</dbReference>
<keyword evidence="3 5" id="KW-0863">Zinc-finger</keyword>
<protein>
    <recommendedName>
        <fullName evidence="7">C2H2-type domain-containing protein</fullName>
    </recommendedName>
</protein>
<reference evidence="8" key="1">
    <citation type="submission" date="2020-11" db="EMBL/GenBank/DDBJ databases">
        <authorList>
            <person name="Tran Van P."/>
        </authorList>
    </citation>
    <scope>NUCLEOTIDE SEQUENCE</scope>
</reference>
<organism evidence="8">
    <name type="scientific">Darwinula stevensoni</name>
    <dbReference type="NCBI Taxonomy" id="69355"/>
    <lineage>
        <taxon>Eukaryota</taxon>
        <taxon>Metazoa</taxon>
        <taxon>Ecdysozoa</taxon>
        <taxon>Arthropoda</taxon>
        <taxon>Crustacea</taxon>
        <taxon>Oligostraca</taxon>
        <taxon>Ostracoda</taxon>
        <taxon>Podocopa</taxon>
        <taxon>Podocopida</taxon>
        <taxon>Darwinulocopina</taxon>
        <taxon>Darwinuloidea</taxon>
        <taxon>Darwinulidae</taxon>
        <taxon>Darwinula</taxon>
    </lineage>
</organism>
<evidence type="ECO:0000256" key="1">
    <source>
        <dbReference type="ARBA" id="ARBA00022723"/>
    </source>
</evidence>
<evidence type="ECO:0000259" key="7">
    <source>
        <dbReference type="PROSITE" id="PS50157"/>
    </source>
</evidence>
<evidence type="ECO:0000313" key="8">
    <source>
        <dbReference type="EMBL" id="CAD7249098.1"/>
    </source>
</evidence>
<feature type="domain" description="C2H2-type" evidence="7">
    <location>
        <begin position="269"/>
        <end position="294"/>
    </location>
</feature>
<proteinExistence type="predicted"/>
<feature type="domain" description="C2H2-type" evidence="7">
    <location>
        <begin position="152"/>
        <end position="179"/>
    </location>
</feature>
<dbReference type="PROSITE" id="PS50157">
    <property type="entry name" value="ZINC_FINGER_C2H2_2"/>
    <property type="match status" value="9"/>
</dbReference>
<dbReference type="Gene3D" id="3.30.160.60">
    <property type="entry name" value="Classic Zinc Finger"/>
    <property type="match status" value="6"/>
</dbReference>
<dbReference type="PROSITE" id="PS00028">
    <property type="entry name" value="ZINC_FINGER_C2H2_1"/>
    <property type="match status" value="8"/>
</dbReference>
<dbReference type="FunFam" id="3.30.160.60:FF:000358">
    <property type="entry name" value="zinc finger protein 24"/>
    <property type="match status" value="1"/>
</dbReference>
<feature type="compositionally biased region" description="Polar residues" evidence="6">
    <location>
        <begin position="87"/>
        <end position="96"/>
    </location>
</feature>
<dbReference type="GO" id="GO:0008270">
    <property type="term" value="F:zinc ion binding"/>
    <property type="evidence" value="ECO:0007669"/>
    <property type="project" value="UniProtKB-KW"/>
</dbReference>
<evidence type="ECO:0000256" key="4">
    <source>
        <dbReference type="ARBA" id="ARBA00022833"/>
    </source>
</evidence>
<feature type="domain" description="C2H2-type" evidence="7">
    <location>
        <begin position="41"/>
        <end position="68"/>
    </location>
</feature>
<dbReference type="AlphaFoldDB" id="A0A7R9A864"/>
<feature type="domain" description="C2H2-type" evidence="7">
    <location>
        <begin position="351"/>
        <end position="379"/>
    </location>
</feature>
<dbReference type="EMBL" id="LR901656">
    <property type="protein sequence ID" value="CAD7249098.1"/>
    <property type="molecule type" value="Genomic_DNA"/>
</dbReference>